<keyword evidence="3" id="KW-1185">Reference proteome</keyword>
<dbReference type="PANTHER" id="PTHR30615">
    <property type="entry name" value="UNCHARACTERIZED PROTEIN YJBQ-RELATED"/>
    <property type="match status" value="1"/>
</dbReference>
<name>A0A6A4IFC0_9AGAR</name>
<proteinExistence type="inferred from homology"/>
<evidence type="ECO:0000256" key="1">
    <source>
        <dbReference type="ARBA" id="ARBA00005534"/>
    </source>
</evidence>
<protein>
    <submittedName>
        <fullName evidence="2">Uncharacterized protein</fullName>
    </submittedName>
</protein>
<dbReference type="Proteomes" id="UP000799118">
    <property type="component" value="Unassembled WGS sequence"/>
</dbReference>
<dbReference type="Pfam" id="PF01894">
    <property type="entry name" value="YjbQ"/>
    <property type="match status" value="1"/>
</dbReference>
<dbReference type="NCBIfam" id="TIGR00149">
    <property type="entry name" value="TIGR00149_YjbQ"/>
    <property type="match status" value="1"/>
</dbReference>
<comment type="similarity">
    <text evidence="1">Belongs to the UPF0047 family.</text>
</comment>
<accession>A0A6A4IFC0</accession>
<dbReference type="OrthoDB" id="10255963at2759"/>
<evidence type="ECO:0000313" key="3">
    <source>
        <dbReference type="Proteomes" id="UP000799118"/>
    </source>
</evidence>
<dbReference type="InterPro" id="IPR035917">
    <property type="entry name" value="YjbQ-like_sf"/>
</dbReference>
<organism evidence="2 3">
    <name type="scientific">Gymnopus androsaceus JB14</name>
    <dbReference type="NCBI Taxonomy" id="1447944"/>
    <lineage>
        <taxon>Eukaryota</taxon>
        <taxon>Fungi</taxon>
        <taxon>Dikarya</taxon>
        <taxon>Basidiomycota</taxon>
        <taxon>Agaricomycotina</taxon>
        <taxon>Agaricomycetes</taxon>
        <taxon>Agaricomycetidae</taxon>
        <taxon>Agaricales</taxon>
        <taxon>Marasmiineae</taxon>
        <taxon>Omphalotaceae</taxon>
        <taxon>Gymnopus</taxon>
    </lineage>
</organism>
<dbReference type="Gene3D" id="2.60.120.460">
    <property type="entry name" value="YjbQ-like"/>
    <property type="match status" value="1"/>
</dbReference>
<sequence length="138" mass="15327">MGWQKTFTLSRRSKGCHLITDEVLSQIKPGLKDVQVGMLFLFVKHTSCALTLNENYDPDVRRDLDNALDHVVGEDMIPWLHTDEGPDDSVSHTKSSLVGATVSVPISNGSLNLGTWQGIYLTEFRHIAHTRTVVATIL</sequence>
<dbReference type="PIRSF" id="PIRSF004681">
    <property type="entry name" value="UCP004681"/>
    <property type="match status" value="1"/>
</dbReference>
<evidence type="ECO:0000313" key="2">
    <source>
        <dbReference type="EMBL" id="KAE9411012.1"/>
    </source>
</evidence>
<reference evidence="2" key="1">
    <citation type="journal article" date="2019" name="Environ. Microbiol.">
        <title>Fungal ecological strategies reflected in gene transcription - a case study of two litter decomposers.</title>
        <authorList>
            <person name="Barbi F."/>
            <person name="Kohler A."/>
            <person name="Barry K."/>
            <person name="Baskaran P."/>
            <person name="Daum C."/>
            <person name="Fauchery L."/>
            <person name="Ihrmark K."/>
            <person name="Kuo A."/>
            <person name="LaButti K."/>
            <person name="Lipzen A."/>
            <person name="Morin E."/>
            <person name="Grigoriev I.V."/>
            <person name="Henrissat B."/>
            <person name="Lindahl B."/>
            <person name="Martin F."/>
        </authorList>
    </citation>
    <scope>NUCLEOTIDE SEQUENCE</scope>
    <source>
        <strain evidence="2">JB14</strain>
    </source>
</reference>
<dbReference type="AlphaFoldDB" id="A0A6A4IFC0"/>
<gene>
    <name evidence="2" type="ORF">BT96DRAFT_245459</name>
</gene>
<dbReference type="EMBL" id="ML769384">
    <property type="protein sequence ID" value="KAE9411012.1"/>
    <property type="molecule type" value="Genomic_DNA"/>
</dbReference>
<dbReference type="InterPro" id="IPR001602">
    <property type="entry name" value="UPF0047_YjbQ-like"/>
</dbReference>
<dbReference type="SUPFAM" id="SSF111038">
    <property type="entry name" value="YjbQ-like"/>
    <property type="match status" value="1"/>
</dbReference>
<dbReference type="PANTHER" id="PTHR30615:SF8">
    <property type="entry name" value="UPF0047 PROTEIN C4A8.02C"/>
    <property type="match status" value="1"/>
</dbReference>